<protein>
    <submittedName>
        <fullName evidence="2">Uncharacterized protein</fullName>
    </submittedName>
</protein>
<keyword evidence="3" id="KW-1185">Reference proteome</keyword>
<proteinExistence type="predicted"/>
<feature type="region of interest" description="Disordered" evidence="1">
    <location>
        <begin position="1"/>
        <end position="32"/>
    </location>
</feature>
<evidence type="ECO:0000313" key="2">
    <source>
        <dbReference type="EMBL" id="EMI17273.1"/>
    </source>
</evidence>
<evidence type="ECO:0000256" key="1">
    <source>
        <dbReference type="SAM" id="MobiDB-lite"/>
    </source>
</evidence>
<dbReference type="AlphaFoldDB" id="M5RCR4"/>
<dbReference type="Proteomes" id="UP000011991">
    <property type="component" value="Unassembled WGS sequence"/>
</dbReference>
<accession>M5RCR4</accession>
<dbReference type="EMBL" id="ANOG01000828">
    <property type="protein sequence ID" value="EMI17273.1"/>
    <property type="molecule type" value="Genomic_DNA"/>
</dbReference>
<gene>
    <name evidence="2" type="ORF">RMSM_05806</name>
</gene>
<organism evidence="2 3">
    <name type="scientific">Rhodopirellula maiorica SM1</name>
    <dbReference type="NCBI Taxonomy" id="1265738"/>
    <lineage>
        <taxon>Bacteria</taxon>
        <taxon>Pseudomonadati</taxon>
        <taxon>Planctomycetota</taxon>
        <taxon>Planctomycetia</taxon>
        <taxon>Pirellulales</taxon>
        <taxon>Pirellulaceae</taxon>
        <taxon>Novipirellula</taxon>
    </lineage>
</organism>
<comment type="caution">
    <text evidence="2">The sequence shown here is derived from an EMBL/GenBank/DDBJ whole genome shotgun (WGS) entry which is preliminary data.</text>
</comment>
<reference evidence="2 3" key="1">
    <citation type="journal article" date="2013" name="Mar. Genomics">
        <title>Expression of sulfatases in Rhodopirellula baltica and the diversity of sulfatases in the genus Rhodopirellula.</title>
        <authorList>
            <person name="Wegner C.E."/>
            <person name="Richter-Heitmann T."/>
            <person name="Klindworth A."/>
            <person name="Klockow C."/>
            <person name="Richter M."/>
            <person name="Achstetter T."/>
            <person name="Glockner F.O."/>
            <person name="Harder J."/>
        </authorList>
    </citation>
    <scope>NUCLEOTIDE SEQUENCE [LARGE SCALE GENOMIC DNA]</scope>
    <source>
        <strain evidence="2 3">SM1</strain>
    </source>
</reference>
<sequence length="93" mass="10473">MRATRPLNRERLTNQQAASHGFDIQPGQTANRPTGFHSMILAYLLRAYKGLFRSQCLESQCLESRCQATGAADIPNLRCTQSSKTQRNEIFSL</sequence>
<evidence type="ECO:0000313" key="3">
    <source>
        <dbReference type="Proteomes" id="UP000011991"/>
    </source>
</evidence>
<dbReference type="PATRIC" id="fig|1265738.3.peg.5804"/>
<name>M5RCR4_9BACT</name>